<dbReference type="PANTHER" id="PTHR30478">
    <property type="entry name" value="DNA POLYMERASE III SUBUNIT BETA"/>
    <property type="match status" value="1"/>
</dbReference>
<dbReference type="Proteomes" id="UP000886722">
    <property type="component" value="Unassembled WGS sequence"/>
</dbReference>
<reference evidence="14" key="1">
    <citation type="submission" date="2020-10" db="EMBL/GenBank/DDBJ databases">
        <authorList>
            <person name="Gilroy R."/>
        </authorList>
    </citation>
    <scope>NUCLEOTIDE SEQUENCE</scope>
    <source>
        <strain evidence="14">21143</strain>
    </source>
</reference>
<comment type="subunit">
    <text evidence="10">Forms a ring-shaped head-to-tail homodimer around DNA.</text>
</comment>
<dbReference type="NCBIfam" id="TIGR00663">
    <property type="entry name" value="dnan"/>
    <property type="match status" value="1"/>
</dbReference>
<reference evidence="14" key="2">
    <citation type="journal article" date="2021" name="PeerJ">
        <title>Extensive microbial diversity within the chicken gut microbiome revealed by metagenomics and culture.</title>
        <authorList>
            <person name="Gilroy R."/>
            <person name="Ravi A."/>
            <person name="Getino M."/>
            <person name="Pursley I."/>
            <person name="Horton D.L."/>
            <person name="Alikhan N.F."/>
            <person name="Baker D."/>
            <person name="Gharbi K."/>
            <person name="Hall N."/>
            <person name="Watson M."/>
            <person name="Adriaenssens E.M."/>
            <person name="Foster-Nyarko E."/>
            <person name="Jarju S."/>
            <person name="Secka A."/>
            <person name="Antonio M."/>
            <person name="Oren A."/>
            <person name="Chaudhuri R.R."/>
            <person name="La Ragione R."/>
            <person name="Hildebrand F."/>
            <person name="Pallen M.J."/>
        </authorList>
    </citation>
    <scope>NUCLEOTIDE SEQUENCE</scope>
    <source>
        <strain evidence="14">21143</strain>
    </source>
</reference>
<feature type="domain" description="DNA polymerase III beta sliding clamp C-terminal" evidence="13">
    <location>
        <begin position="248"/>
        <end position="370"/>
    </location>
</feature>
<evidence type="ECO:0000259" key="12">
    <source>
        <dbReference type="Pfam" id="PF02767"/>
    </source>
</evidence>
<feature type="domain" description="DNA polymerase III beta sliding clamp N-terminal" evidence="11">
    <location>
        <begin position="1"/>
        <end position="119"/>
    </location>
</feature>
<dbReference type="AlphaFoldDB" id="A0A9D1GDE3"/>
<evidence type="ECO:0000256" key="5">
    <source>
        <dbReference type="ARBA" id="ARBA00022679"/>
    </source>
</evidence>
<evidence type="ECO:0000313" key="15">
    <source>
        <dbReference type="Proteomes" id="UP000886722"/>
    </source>
</evidence>
<dbReference type="GO" id="GO:0003887">
    <property type="term" value="F:DNA-directed DNA polymerase activity"/>
    <property type="evidence" value="ECO:0007669"/>
    <property type="project" value="UniProtKB-UniRule"/>
</dbReference>
<dbReference type="InterPro" id="IPR022637">
    <property type="entry name" value="DNA_polIII_beta_cen"/>
</dbReference>
<feature type="domain" description="DNA polymerase III beta sliding clamp central" evidence="12">
    <location>
        <begin position="134"/>
        <end position="245"/>
    </location>
</feature>
<protein>
    <recommendedName>
        <fullName evidence="3 10">Beta sliding clamp</fullName>
    </recommendedName>
</protein>
<dbReference type="Gene3D" id="3.70.10.10">
    <property type="match status" value="1"/>
</dbReference>
<evidence type="ECO:0000256" key="9">
    <source>
        <dbReference type="ARBA" id="ARBA00023125"/>
    </source>
</evidence>
<dbReference type="GO" id="GO:0009360">
    <property type="term" value="C:DNA polymerase III complex"/>
    <property type="evidence" value="ECO:0007669"/>
    <property type="project" value="InterPro"/>
</dbReference>
<sequence length="374" mass="41335">MKFVVSSTLLLSHLQTVGRVINSKNSMPILDNFLFALEGNELTITASDQETTMTTTIGLIEAEGKGLFAVSAKILLDPLRELPEQPLTFQINDENLEVFLYYQNGKYNFVGVNGDEYPQRPPMSEKATRLTMPASVLLGGITRSLFATANDELRPVMNGVCMDIHPEDVVFVASDGYILVRCRNTSVKSGLESTVILPKKPASLLKNILSKESGDITIEFDEKNICFHLANFVLICRLIEGRYPNYMSVIPQNNSNRLIIDRTLFISVLRRISVFSDPANSLVRLDLSPNRLVVSAQYAGLSTSADESITCNYTGDTMCIGFSATQLVEILNNIDSQEVLVDLADPGRAGILLPGENEPDEDLLMLLMPMMLKD</sequence>
<dbReference type="InterPro" id="IPR022634">
    <property type="entry name" value="DNA_polIII_beta_N"/>
</dbReference>
<keyword evidence="9" id="KW-0238">DNA-binding</keyword>
<accession>A0A9D1GDE3</accession>
<dbReference type="SUPFAM" id="SSF55979">
    <property type="entry name" value="DNA clamp"/>
    <property type="match status" value="3"/>
</dbReference>
<dbReference type="InterPro" id="IPR001001">
    <property type="entry name" value="DNA_polIII_beta"/>
</dbReference>
<comment type="subcellular location">
    <subcellularLocation>
        <location evidence="1 10">Cytoplasm</location>
    </subcellularLocation>
</comment>
<comment type="caution">
    <text evidence="14">The sequence shown here is derived from an EMBL/GenBank/DDBJ whole genome shotgun (WGS) entry which is preliminary data.</text>
</comment>
<comment type="function">
    <text evidence="10">Confers DNA tethering and processivity to DNA polymerases and other proteins. Acts as a clamp, forming a ring around DNA (a reaction catalyzed by the clamp-loading complex) which diffuses in an ATP-independent manner freely and bidirectionally along dsDNA. Initially characterized for its ability to contact the catalytic subunit of DNA polymerase III (Pol III), a complex, multichain enzyme responsible for most of the replicative synthesis in bacteria; Pol III exhibits 3'-5' exonuclease proofreading activity. The beta chain is required for initiation of replication as well as for processivity of DNA replication.</text>
</comment>
<dbReference type="PIRSF" id="PIRSF000804">
    <property type="entry name" value="DNA_pol_III_b"/>
    <property type="match status" value="1"/>
</dbReference>
<dbReference type="GO" id="GO:0003677">
    <property type="term" value="F:DNA binding"/>
    <property type="evidence" value="ECO:0007669"/>
    <property type="project" value="UniProtKB-UniRule"/>
</dbReference>
<evidence type="ECO:0000256" key="4">
    <source>
        <dbReference type="ARBA" id="ARBA00022490"/>
    </source>
</evidence>
<dbReference type="SMART" id="SM00480">
    <property type="entry name" value="POL3Bc"/>
    <property type="match status" value="1"/>
</dbReference>
<dbReference type="InterPro" id="IPR046938">
    <property type="entry name" value="DNA_clamp_sf"/>
</dbReference>
<dbReference type="InterPro" id="IPR022635">
    <property type="entry name" value="DNA_polIII_beta_C"/>
</dbReference>
<evidence type="ECO:0000256" key="1">
    <source>
        <dbReference type="ARBA" id="ARBA00004496"/>
    </source>
</evidence>
<evidence type="ECO:0000256" key="10">
    <source>
        <dbReference type="PIRNR" id="PIRNR000804"/>
    </source>
</evidence>
<keyword evidence="5 10" id="KW-0808">Transferase</keyword>
<dbReference type="Pfam" id="PF02768">
    <property type="entry name" value="DNA_pol3_beta_3"/>
    <property type="match status" value="1"/>
</dbReference>
<dbReference type="GO" id="GO:0008408">
    <property type="term" value="F:3'-5' exonuclease activity"/>
    <property type="evidence" value="ECO:0007669"/>
    <property type="project" value="InterPro"/>
</dbReference>
<evidence type="ECO:0000259" key="11">
    <source>
        <dbReference type="Pfam" id="PF00712"/>
    </source>
</evidence>
<dbReference type="GO" id="GO:0006271">
    <property type="term" value="P:DNA strand elongation involved in DNA replication"/>
    <property type="evidence" value="ECO:0007669"/>
    <property type="project" value="TreeGrafter"/>
</dbReference>
<dbReference type="Pfam" id="PF00712">
    <property type="entry name" value="DNA_pol3_beta"/>
    <property type="match status" value="1"/>
</dbReference>
<dbReference type="GO" id="GO:0005737">
    <property type="term" value="C:cytoplasm"/>
    <property type="evidence" value="ECO:0007669"/>
    <property type="project" value="UniProtKB-SubCell"/>
</dbReference>
<keyword evidence="4 10" id="KW-0963">Cytoplasm</keyword>
<dbReference type="Pfam" id="PF02767">
    <property type="entry name" value="DNA_pol3_beta_2"/>
    <property type="match status" value="1"/>
</dbReference>
<dbReference type="CDD" id="cd00140">
    <property type="entry name" value="beta_clamp"/>
    <property type="match status" value="1"/>
</dbReference>
<evidence type="ECO:0000256" key="8">
    <source>
        <dbReference type="ARBA" id="ARBA00022932"/>
    </source>
</evidence>
<proteinExistence type="inferred from homology"/>
<name>A0A9D1GDE3_9BACT</name>
<evidence type="ECO:0000256" key="6">
    <source>
        <dbReference type="ARBA" id="ARBA00022695"/>
    </source>
</evidence>
<dbReference type="EMBL" id="DVKT01000002">
    <property type="protein sequence ID" value="HIT38497.1"/>
    <property type="molecule type" value="Genomic_DNA"/>
</dbReference>
<evidence type="ECO:0000313" key="14">
    <source>
        <dbReference type="EMBL" id="HIT38497.1"/>
    </source>
</evidence>
<keyword evidence="6 10" id="KW-0548">Nucleotidyltransferase</keyword>
<keyword evidence="7 10" id="KW-0235">DNA replication</keyword>
<dbReference type="PANTHER" id="PTHR30478:SF0">
    <property type="entry name" value="BETA SLIDING CLAMP"/>
    <property type="match status" value="1"/>
</dbReference>
<dbReference type="Gene3D" id="3.10.150.10">
    <property type="entry name" value="DNA Polymerase III, subunit A, domain 2"/>
    <property type="match status" value="1"/>
</dbReference>
<organism evidence="14 15">
    <name type="scientific">Candidatus Caccoplasma intestinavium</name>
    <dbReference type="NCBI Taxonomy" id="2840716"/>
    <lineage>
        <taxon>Bacteria</taxon>
        <taxon>Pseudomonadati</taxon>
        <taxon>Bacteroidota</taxon>
        <taxon>Bacteroidia</taxon>
        <taxon>Bacteroidales</taxon>
        <taxon>Bacteroidaceae</taxon>
        <taxon>Bacteroidaceae incertae sedis</taxon>
        <taxon>Candidatus Caccoplasma</taxon>
    </lineage>
</organism>
<evidence type="ECO:0000256" key="3">
    <source>
        <dbReference type="ARBA" id="ARBA00021035"/>
    </source>
</evidence>
<comment type="similarity">
    <text evidence="2 10">Belongs to the beta sliding clamp family.</text>
</comment>
<gene>
    <name evidence="14" type="primary">dnaN</name>
    <name evidence="14" type="ORF">IAD06_00430</name>
</gene>
<evidence type="ECO:0000256" key="2">
    <source>
        <dbReference type="ARBA" id="ARBA00010752"/>
    </source>
</evidence>
<evidence type="ECO:0000256" key="7">
    <source>
        <dbReference type="ARBA" id="ARBA00022705"/>
    </source>
</evidence>
<evidence type="ECO:0000259" key="13">
    <source>
        <dbReference type="Pfam" id="PF02768"/>
    </source>
</evidence>
<keyword evidence="8 10" id="KW-0239">DNA-directed DNA polymerase</keyword>